<dbReference type="NCBIfam" id="TIGR01493">
    <property type="entry name" value="HAD-SF-IA-v2"/>
    <property type="match status" value="1"/>
</dbReference>
<dbReference type="EMBL" id="JAGTUU010000005">
    <property type="protein sequence ID" value="MBS0125235.1"/>
    <property type="molecule type" value="Genomic_DNA"/>
</dbReference>
<name>A0A8J8B965_9RHOB</name>
<evidence type="ECO:0000256" key="1">
    <source>
        <dbReference type="ARBA" id="ARBA00008106"/>
    </source>
</evidence>
<evidence type="ECO:0000313" key="5">
    <source>
        <dbReference type="Proteomes" id="UP000681356"/>
    </source>
</evidence>
<dbReference type="SFLD" id="SFLDG01129">
    <property type="entry name" value="C1.5:_HAD__Beta-PGM__Phosphata"/>
    <property type="match status" value="1"/>
</dbReference>
<dbReference type="PANTHER" id="PTHR43316">
    <property type="entry name" value="HYDROLASE, HALOACID DELAHOGENASE-RELATED"/>
    <property type="match status" value="1"/>
</dbReference>
<dbReference type="SUPFAM" id="SSF56784">
    <property type="entry name" value="HAD-like"/>
    <property type="match status" value="1"/>
</dbReference>
<sequence length="225" mass="24463">MAISVCVFDAYGTLFDVAAAARIAAEEPGRDELARVWPALAEDWRRKQLEYSWLRAVTGDYVSFWQVTKDGLDWAMERAGLDDAELRERLLALYWELPAYSEVPFMLARLKAAGKACAVLSNGSPDMLEGAVDSAGIGEYLDAVLSVESVGIFKPARAVYDMVGARFGCAPSEVLFVSSNGWDAAGASAYGFDTVWVNRAGLPVDRLMAAPGRILTDLKTIPELV</sequence>
<dbReference type="Gene3D" id="1.10.150.240">
    <property type="entry name" value="Putative phosphatase, domain 2"/>
    <property type="match status" value="1"/>
</dbReference>
<dbReference type="Proteomes" id="UP000681356">
    <property type="component" value="Unassembled WGS sequence"/>
</dbReference>
<evidence type="ECO:0000313" key="4">
    <source>
        <dbReference type="EMBL" id="MBS0125235.1"/>
    </source>
</evidence>
<accession>A0A8J8B965</accession>
<dbReference type="InterPro" id="IPR006328">
    <property type="entry name" value="2-HAD"/>
</dbReference>
<reference evidence="4" key="1">
    <citation type="submission" date="2021-04" db="EMBL/GenBank/DDBJ databases">
        <authorList>
            <person name="Yoon J."/>
        </authorList>
    </citation>
    <scope>NUCLEOTIDE SEQUENCE</scope>
    <source>
        <strain evidence="4">KMU-90</strain>
    </source>
</reference>
<dbReference type="GO" id="GO:0018784">
    <property type="term" value="F:(S)-2-haloacid dehalogenase activity"/>
    <property type="evidence" value="ECO:0007669"/>
    <property type="project" value="UniProtKB-UniRule"/>
</dbReference>
<dbReference type="SFLD" id="SFLDG01135">
    <property type="entry name" value="C1.5.6:_HAD__Beta-PGM__Phospha"/>
    <property type="match status" value="1"/>
</dbReference>
<organism evidence="4 5">
    <name type="scientific">Thetidibacter halocola</name>
    <dbReference type="NCBI Taxonomy" id="2827239"/>
    <lineage>
        <taxon>Bacteria</taxon>
        <taxon>Pseudomonadati</taxon>
        <taxon>Pseudomonadota</taxon>
        <taxon>Alphaproteobacteria</taxon>
        <taxon>Rhodobacterales</taxon>
        <taxon>Roseobacteraceae</taxon>
        <taxon>Thetidibacter</taxon>
    </lineage>
</organism>
<dbReference type="InterPro" id="IPR023214">
    <property type="entry name" value="HAD_sf"/>
</dbReference>
<dbReference type="AlphaFoldDB" id="A0A8J8B965"/>
<keyword evidence="2 3" id="KW-0378">Hydrolase</keyword>
<gene>
    <name evidence="4" type="ORF">KB874_14180</name>
</gene>
<dbReference type="RefSeq" id="WP_212537190.1">
    <property type="nucleotide sequence ID" value="NZ_JAGTUU010000005.1"/>
</dbReference>
<protein>
    <recommendedName>
        <fullName evidence="3">(S)-2-haloacid dehalogenase</fullName>
        <ecNumber evidence="3">3.8.1.2</ecNumber>
    </recommendedName>
    <alternativeName>
        <fullName evidence="3">2-haloalkanoic acid dehalogenase</fullName>
    </alternativeName>
    <alternativeName>
        <fullName evidence="3">Halocarboxylic acid halidohydrolase</fullName>
    </alternativeName>
    <alternativeName>
        <fullName evidence="3">L-2-haloacid dehalogenase</fullName>
    </alternativeName>
</protein>
<comment type="catalytic activity">
    <reaction evidence="3">
        <text>an (S)-2-haloacid + H2O = a (2R)-2-hydroxycarboxylate + a halide anion + H(+)</text>
        <dbReference type="Rhea" id="RHEA:11192"/>
        <dbReference type="ChEBI" id="CHEBI:15377"/>
        <dbReference type="ChEBI" id="CHEBI:15378"/>
        <dbReference type="ChEBI" id="CHEBI:16042"/>
        <dbReference type="ChEBI" id="CHEBI:58314"/>
        <dbReference type="ChEBI" id="CHEBI:137405"/>
        <dbReference type="EC" id="3.8.1.2"/>
    </reaction>
</comment>
<dbReference type="NCBIfam" id="TIGR01428">
    <property type="entry name" value="HAD_type_II"/>
    <property type="match status" value="1"/>
</dbReference>
<comment type="caution">
    <text evidence="4">The sequence shown here is derived from an EMBL/GenBank/DDBJ whole genome shotgun (WGS) entry which is preliminary data.</text>
</comment>
<dbReference type="InterPro" id="IPR023198">
    <property type="entry name" value="PGP-like_dom2"/>
</dbReference>
<evidence type="ECO:0000256" key="3">
    <source>
        <dbReference type="RuleBase" id="RU368077"/>
    </source>
</evidence>
<proteinExistence type="inferred from homology"/>
<dbReference type="EC" id="3.8.1.2" evidence="3"/>
<dbReference type="PANTHER" id="PTHR43316:SF3">
    <property type="entry name" value="HALOACID DEHALOGENASE, TYPE II (AFU_ORTHOLOGUE AFUA_2G07750)-RELATED"/>
    <property type="match status" value="1"/>
</dbReference>
<evidence type="ECO:0000256" key="2">
    <source>
        <dbReference type="ARBA" id="ARBA00022801"/>
    </source>
</evidence>
<dbReference type="Gene3D" id="3.40.50.1000">
    <property type="entry name" value="HAD superfamily/HAD-like"/>
    <property type="match status" value="1"/>
</dbReference>
<dbReference type="InterPro" id="IPR006439">
    <property type="entry name" value="HAD-SF_hydro_IA"/>
</dbReference>
<dbReference type="InterPro" id="IPR036412">
    <property type="entry name" value="HAD-like_sf"/>
</dbReference>
<keyword evidence="5" id="KW-1185">Reference proteome</keyword>
<dbReference type="SFLD" id="SFLDF00045">
    <property type="entry name" value="2-haloacid_dehalogenase"/>
    <property type="match status" value="1"/>
</dbReference>
<dbReference type="Pfam" id="PF00702">
    <property type="entry name" value="Hydrolase"/>
    <property type="match status" value="1"/>
</dbReference>
<dbReference type="PRINTS" id="PR00413">
    <property type="entry name" value="HADHALOGNASE"/>
</dbReference>
<dbReference type="CDD" id="cd02588">
    <property type="entry name" value="HAD_L2-DEX"/>
    <property type="match status" value="1"/>
</dbReference>
<dbReference type="InterPro" id="IPR051540">
    <property type="entry name" value="S-2-haloacid_dehalogenase"/>
</dbReference>
<comment type="similarity">
    <text evidence="1 3">Belongs to the HAD-like hydrolase superfamily. S-2-haloalkanoic acid dehalogenase family.</text>
</comment>
<comment type="function">
    <text evidence="3">Catalyzes the hydrolytic dehalogenation of small (S)-2-haloalkanoic acids to yield the corresponding (R)-2-hydroxyalkanoic acids.</text>
</comment>
<dbReference type="SFLD" id="SFLDS00003">
    <property type="entry name" value="Haloacid_Dehalogenase"/>
    <property type="match status" value="1"/>
</dbReference>